<gene>
    <name evidence="1" type="ORF">Pint_06652</name>
</gene>
<organism evidence="1 2">
    <name type="scientific">Pistacia integerrima</name>
    <dbReference type="NCBI Taxonomy" id="434235"/>
    <lineage>
        <taxon>Eukaryota</taxon>
        <taxon>Viridiplantae</taxon>
        <taxon>Streptophyta</taxon>
        <taxon>Embryophyta</taxon>
        <taxon>Tracheophyta</taxon>
        <taxon>Spermatophyta</taxon>
        <taxon>Magnoliopsida</taxon>
        <taxon>eudicotyledons</taxon>
        <taxon>Gunneridae</taxon>
        <taxon>Pentapetalae</taxon>
        <taxon>rosids</taxon>
        <taxon>malvids</taxon>
        <taxon>Sapindales</taxon>
        <taxon>Anacardiaceae</taxon>
        <taxon>Pistacia</taxon>
    </lineage>
</organism>
<name>A0ACC0Z8R1_9ROSI</name>
<dbReference type="EMBL" id="CM047738">
    <property type="protein sequence ID" value="KAJ0046568.1"/>
    <property type="molecule type" value="Genomic_DNA"/>
</dbReference>
<evidence type="ECO:0000313" key="1">
    <source>
        <dbReference type="EMBL" id="KAJ0046568.1"/>
    </source>
</evidence>
<protein>
    <submittedName>
        <fullName evidence="1">Uncharacterized protein</fullName>
    </submittedName>
</protein>
<proteinExistence type="predicted"/>
<sequence length="248" mass="28102">MENPLFGFGTRKRVRALPRAPDGSAFQKCQSCEVLVPIALADMHECKMKKKVKRFRGVCEKPIVLKQGPGDHQFPITLSDTDEGETKKEVKSFREVCEKPTVLKQGSGDHQVPITLADADECETKKEVKRFPGVCEQPTVLKQGSVDHEVRSPFRFFMESFVKMCKEEKLIDIDRKGFEAWKNMSMEEKLPYLDQAEKVDAAHSRAMAEEVTNMLVVADEAESARVGCLIRSMRAKPTRTLKAYYLKA</sequence>
<accession>A0ACC0Z8R1</accession>
<evidence type="ECO:0000313" key="2">
    <source>
        <dbReference type="Proteomes" id="UP001163603"/>
    </source>
</evidence>
<keyword evidence="2" id="KW-1185">Reference proteome</keyword>
<reference evidence="2" key="1">
    <citation type="journal article" date="2023" name="G3 (Bethesda)">
        <title>Genome assembly and association tests identify interacting loci associated with vigor, precocity, and sex in interspecific pistachio rootstocks.</title>
        <authorList>
            <person name="Palmer W."/>
            <person name="Jacygrad E."/>
            <person name="Sagayaradj S."/>
            <person name="Cavanaugh K."/>
            <person name="Han R."/>
            <person name="Bertier L."/>
            <person name="Beede B."/>
            <person name="Kafkas S."/>
            <person name="Golino D."/>
            <person name="Preece J."/>
            <person name="Michelmore R."/>
        </authorList>
    </citation>
    <scope>NUCLEOTIDE SEQUENCE [LARGE SCALE GENOMIC DNA]</scope>
</reference>
<dbReference type="Proteomes" id="UP001163603">
    <property type="component" value="Chromosome 3"/>
</dbReference>
<comment type="caution">
    <text evidence="1">The sequence shown here is derived from an EMBL/GenBank/DDBJ whole genome shotgun (WGS) entry which is preliminary data.</text>
</comment>